<sequence length="175" mass="19611">MTEIILKPVGVIRSDIKEPILHSDKDGITLKEKLKNVVAERDKIRAMTSEIVIDPASAELLDGIEGYSHVLILFWAHETPEQSRKLTKVHPMGLKEIPKKGIFATCSPARPNPVLVTAVKLLERKDNVLKVQGLEAIDGSPVIDIKPYVQSYHGVQNSTTPEWMEKIHAMFEDKQ</sequence>
<dbReference type="SUPFAM" id="SSF118196">
    <property type="entry name" value="YaeB-like"/>
    <property type="match status" value="1"/>
</dbReference>
<gene>
    <name evidence="4" type="ORF">N47_N26670</name>
</gene>
<protein>
    <recommendedName>
        <fullName evidence="3">TsaA-like domain-containing protein</fullName>
    </recommendedName>
</protein>
<reference evidence="4" key="1">
    <citation type="journal article" date="2011" name="Environ. Microbiol.">
        <title>Genomic insights into the metabolic potential of the polycyclic aromatic hydrocarbon degrading sulfate-reducing Deltaproteobacterium N47.</title>
        <authorList>
            <person name="Bergmann F."/>
            <person name="Selesi D."/>
            <person name="Weinmaier T."/>
            <person name="Tischler P."/>
            <person name="Rattei T."/>
            <person name="Meckenstock R.U."/>
        </authorList>
    </citation>
    <scope>NUCLEOTIDE SEQUENCE</scope>
</reference>
<accession>E1YMP8</accession>
<dbReference type="NCBIfam" id="TIGR00104">
    <property type="entry name" value="tRNA_TsaA"/>
    <property type="match status" value="1"/>
</dbReference>
<dbReference type="PANTHER" id="PTHR12818">
    <property type="entry name" value="TRNA (ADENINE(37)-N6)-METHYLTRANSFERASE"/>
    <property type="match status" value="1"/>
</dbReference>
<keyword evidence="1" id="KW-0949">S-adenosyl-L-methionine</keyword>
<dbReference type="InterPro" id="IPR036413">
    <property type="entry name" value="YaeB-like_sf"/>
</dbReference>
<evidence type="ECO:0000256" key="1">
    <source>
        <dbReference type="ARBA" id="ARBA00022691"/>
    </source>
</evidence>
<feature type="domain" description="TsaA-like" evidence="3">
    <location>
        <begin position="6"/>
        <end position="157"/>
    </location>
</feature>
<organism evidence="4">
    <name type="scientific">uncultured Desulfobacterium sp</name>
    <dbReference type="NCBI Taxonomy" id="201089"/>
    <lineage>
        <taxon>Bacteria</taxon>
        <taxon>Pseudomonadati</taxon>
        <taxon>Thermodesulfobacteriota</taxon>
        <taxon>Desulfobacteria</taxon>
        <taxon>Desulfobacterales</taxon>
        <taxon>Desulfobacteriaceae</taxon>
        <taxon>Desulfobacterium</taxon>
        <taxon>environmental samples</taxon>
    </lineage>
</organism>
<comment type="similarity">
    <text evidence="2">Belongs to the tRNA methyltransferase O family.</text>
</comment>
<dbReference type="InterPro" id="IPR040372">
    <property type="entry name" value="YaeB-like"/>
</dbReference>
<dbReference type="InterPro" id="IPR036414">
    <property type="entry name" value="YaeB_N_sf"/>
</dbReference>
<dbReference type="Pfam" id="PF01980">
    <property type="entry name" value="TrmO_N"/>
    <property type="match status" value="1"/>
</dbReference>
<dbReference type="CDD" id="cd09281">
    <property type="entry name" value="UPF0066"/>
    <property type="match status" value="1"/>
</dbReference>
<evidence type="ECO:0000313" key="4">
    <source>
        <dbReference type="EMBL" id="CBX31842.1"/>
    </source>
</evidence>
<dbReference type="EMBL" id="FR695879">
    <property type="protein sequence ID" value="CBX31842.1"/>
    <property type="molecule type" value="Genomic_DNA"/>
</dbReference>
<dbReference type="PROSITE" id="PS51668">
    <property type="entry name" value="TSAA_2"/>
    <property type="match status" value="1"/>
</dbReference>
<dbReference type="AlphaFoldDB" id="E1YMP8"/>
<name>E1YMP8_9BACT</name>
<evidence type="ECO:0000256" key="2">
    <source>
        <dbReference type="ARBA" id="ARBA00033753"/>
    </source>
</evidence>
<dbReference type="PANTHER" id="PTHR12818:SF0">
    <property type="entry name" value="TRNA (ADENINE(37)-N6)-METHYLTRANSFERASE"/>
    <property type="match status" value="1"/>
</dbReference>
<evidence type="ECO:0000259" key="3">
    <source>
        <dbReference type="PROSITE" id="PS51668"/>
    </source>
</evidence>
<proteinExistence type="inferred from homology"/>
<dbReference type="Gene3D" id="2.40.30.70">
    <property type="entry name" value="YaeB-like"/>
    <property type="match status" value="1"/>
</dbReference>
<dbReference type="InterPro" id="IPR023370">
    <property type="entry name" value="TrmO-like_N"/>
</dbReference>